<keyword evidence="9" id="KW-0732">Signal</keyword>
<evidence type="ECO:0000256" key="5">
    <source>
        <dbReference type="ARBA" id="ARBA00022989"/>
    </source>
</evidence>
<feature type="domain" description="Cytochrome b561" evidence="10">
    <location>
        <begin position="226"/>
        <end position="347"/>
    </location>
</feature>
<accession>A0A0A1SW53</accession>
<evidence type="ECO:0000313" key="12">
    <source>
        <dbReference type="Proteomes" id="UP000039046"/>
    </source>
</evidence>
<dbReference type="InterPro" id="IPR015920">
    <property type="entry name" value="Cellobiose_DH-like_cyt"/>
</dbReference>
<keyword evidence="12" id="KW-1185">Reference proteome</keyword>
<dbReference type="SUPFAM" id="SSF49344">
    <property type="entry name" value="CBD9-like"/>
    <property type="match status" value="1"/>
</dbReference>
<proteinExistence type="predicted"/>
<feature type="transmembrane region" description="Helical" evidence="8">
    <location>
        <begin position="260"/>
        <end position="280"/>
    </location>
</feature>
<evidence type="ECO:0000256" key="7">
    <source>
        <dbReference type="SAM" id="MobiDB-lite"/>
    </source>
</evidence>
<reference evidence="11 12" key="1">
    <citation type="journal article" date="2015" name="Genome Announc.">
        <title>Draft Genome Sequence and Gene Annotation of the Entomopathogenic Fungus Verticillium hemipterigenum.</title>
        <authorList>
            <person name="Horn F."/>
            <person name="Habel A."/>
            <person name="Scharf D.H."/>
            <person name="Dworschak J."/>
            <person name="Brakhage A.A."/>
            <person name="Guthke R."/>
            <person name="Hertweck C."/>
            <person name="Linde J."/>
        </authorList>
    </citation>
    <scope>NUCLEOTIDE SEQUENCE [LARGE SCALE GENOMIC DNA]</scope>
</reference>
<evidence type="ECO:0000313" key="11">
    <source>
        <dbReference type="EMBL" id="CEJ82506.1"/>
    </source>
</evidence>
<feature type="transmembrane region" description="Helical" evidence="8">
    <location>
        <begin position="292"/>
        <end position="310"/>
    </location>
</feature>
<dbReference type="Gene3D" id="1.20.120.1770">
    <property type="match status" value="1"/>
</dbReference>
<dbReference type="PANTHER" id="PTHR47797">
    <property type="entry name" value="DEHYDROGENASE, PUTATIVE (AFU_ORTHOLOGUE AFUA_8G05805)-RELATED"/>
    <property type="match status" value="1"/>
</dbReference>
<dbReference type="EMBL" id="CDHN01000001">
    <property type="protein sequence ID" value="CEJ82506.1"/>
    <property type="molecule type" value="Genomic_DNA"/>
</dbReference>
<gene>
    <name evidence="11" type="ORF">VHEMI02566</name>
</gene>
<dbReference type="SMART" id="SM00665">
    <property type="entry name" value="B561"/>
    <property type="match status" value="1"/>
</dbReference>
<protein>
    <recommendedName>
        <fullName evidence="10">Cytochrome b561 domain-containing protein</fullName>
    </recommendedName>
</protein>
<dbReference type="AlphaFoldDB" id="A0A0A1SW53"/>
<keyword evidence="4" id="KW-0249">Electron transport</keyword>
<name>A0A0A1SW53_9HYPO</name>
<dbReference type="Proteomes" id="UP000039046">
    <property type="component" value="Unassembled WGS sequence"/>
</dbReference>
<feature type="transmembrane region" description="Helical" evidence="8">
    <location>
        <begin position="330"/>
        <end position="351"/>
    </location>
</feature>
<organism evidence="11 12">
    <name type="scientific">[Torrubiella] hemipterigena</name>
    <dbReference type="NCBI Taxonomy" id="1531966"/>
    <lineage>
        <taxon>Eukaryota</taxon>
        <taxon>Fungi</taxon>
        <taxon>Dikarya</taxon>
        <taxon>Ascomycota</taxon>
        <taxon>Pezizomycotina</taxon>
        <taxon>Sordariomycetes</taxon>
        <taxon>Hypocreomycetidae</taxon>
        <taxon>Hypocreales</taxon>
        <taxon>Clavicipitaceae</taxon>
        <taxon>Clavicipitaceae incertae sedis</taxon>
        <taxon>'Torrubiella' clade</taxon>
    </lineage>
</organism>
<keyword evidence="3 8" id="KW-0812">Transmembrane</keyword>
<keyword evidence="5 8" id="KW-1133">Transmembrane helix</keyword>
<dbReference type="Pfam" id="PF10348">
    <property type="entry name" value="DUF2427"/>
    <property type="match status" value="1"/>
</dbReference>
<keyword evidence="6 8" id="KW-0472">Membrane</keyword>
<feature type="transmembrane region" description="Helical" evidence="8">
    <location>
        <begin position="357"/>
        <end position="376"/>
    </location>
</feature>
<evidence type="ECO:0000256" key="3">
    <source>
        <dbReference type="ARBA" id="ARBA00022692"/>
    </source>
</evidence>
<dbReference type="PANTHER" id="PTHR47797:SF3">
    <property type="entry name" value="CYTOCHROME B561 DOMAIN-CONTAINING PROTEIN"/>
    <property type="match status" value="1"/>
</dbReference>
<dbReference type="HOGENOM" id="CLU_031471_0_0_1"/>
<dbReference type="CDD" id="cd08760">
    <property type="entry name" value="Cyt_b561_FRRS1_like"/>
    <property type="match status" value="1"/>
</dbReference>
<keyword evidence="2" id="KW-0813">Transport</keyword>
<dbReference type="CDD" id="cd09630">
    <property type="entry name" value="CDH_like_cytochrome"/>
    <property type="match status" value="1"/>
</dbReference>
<dbReference type="InterPro" id="IPR018825">
    <property type="entry name" value="DUF2427"/>
</dbReference>
<sequence>MRFSLRRAVAVAAAALSVPFASAADEPGQSSFVTPDGSLGFAITVANDKSSYMVSLRMSTSRSWGAFGLGSDDMFGALMFIIYQGETSGNVTFSPRVSYHNYEPEYYGELPYKVFDNLTTVADGFMSVTAQINDLRWPQMESPNGGWFDYSRPDEPAIYALGPKQKLYSDAKDANLRFHEEFGVVAVNLKRTHTFEDIPALNKDTKSDGITLRYNKSNQVDTRSTLHATFMVLAVLVLLPLGVVFLRVTKWTKWHGFTQLIALIIILAAVGLGIADSFYYRRSWHFNSAHQIIGLITLGLLITQLTLGVFHHMEFQKTQGPTFWSPIHLWLGRGVMLLAWINCFLGFRYAMNEKTGMIIAGVIILILFGCLFYLFWLQRAAKKRRDAALFGSAQAAEYSDINQQGDREGHQQGIDLQTVSPWKSAKGNAGHTYVDEPELGAVATPKAAQ</sequence>
<evidence type="ECO:0000256" key="9">
    <source>
        <dbReference type="SAM" id="SignalP"/>
    </source>
</evidence>
<dbReference type="OrthoDB" id="19261at2759"/>
<evidence type="ECO:0000259" key="10">
    <source>
        <dbReference type="SMART" id="SM00665"/>
    </source>
</evidence>
<evidence type="ECO:0000256" key="1">
    <source>
        <dbReference type="ARBA" id="ARBA00004370"/>
    </source>
</evidence>
<evidence type="ECO:0000256" key="2">
    <source>
        <dbReference type="ARBA" id="ARBA00022448"/>
    </source>
</evidence>
<comment type="subcellular location">
    <subcellularLocation>
        <location evidence="1">Membrane</location>
    </subcellularLocation>
</comment>
<feature type="transmembrane region" description="Helical" evidence="8">
    <location>
        <begin position="226"/>
        <end position="248"/>
    </location>
</feature>
<evidence type="ECO:0000256" key="8">
    <source>
        <dbReference type="SAM" id="Phobius"/>
    </source>
</evidence>
<feature type="region of interest" description="Disordered" evidence="7">
    <location>
        <begin position="422"/>
        <end position="449"/>
    </location>
</feature>
<dbReference type="InterPro" id="IPR006593">
    <property type="entry name" value="Cyt_b561/ferric_Rdtase_TM"/>
</dbReference>
<evidence type="ECO:0000256" key="6">
    <source>
        <dbReference type="ARBA" id="ARBA00023136"/>
    </source>
</evidence>
<feature type="chain" id="PRO_5001979267" description="Cytochrome b561 domain-containing protein" evidence="9">
    <location>
        <begin position="24"/>
        <end position="449"/>
    </location>
</feature>
<dbReference type="Pfam" id="PF16010">
    <property type="entry name" value="CDH-cyt"/>
    <property type="match status" value="1"/>
</dbReference>
<dbReference type="GO" id="GO:0016020">
    <property type="term" value="C:membrane"/>
    <property type="evidence" value="ECO:0007669"/>
    <property type="project" value="UniProtKB-SubCell"/>
</dbReference>
<feature type="signal peptide" evidence="9">
    <location>
        <begin position="1"/>
        <end position="23"/>
    </location>
</feature>
<evidence type="ECO:0000256" key="4">
    <source>
        <dbReference type="ARBA" id="ARBA00022982"/>
    </source>
</evidence>